<name>A0AB34H8K7_ESCRO</name>
<evidence type="ECO:0000256" key="1">
    <source>
        <dbReference type="SAM" id="MobiDB-lite"/>
    </source>
</evidence>
<sequence length="147" mass="15450">MGLTKQSQCGPATRCSPEGQRVSDSRDWDDSPSVLDGDPWPGLSGELSPGSEEAPVMPGEPPPTCALSPASAVREKGQRPVSSTIPRAPAKAPFRPLGTLGTDLRPQEVQLPISLPAVSSPSPPPSRDPPERLPEEEPPAAQARQVH</sequence>
<gene>
    <name evidence="2" type="ORF">J1605_005946</name>
</gene>
<feature type="region of interest" description="Disordered" evidence="1">
    <location>
        <begin position="1"/>
        <end position="147"/>
    </location>
</feature>
<dbReference type="EMBL" id="JAIQCJ010001885">
    <property type="protein sequence ID" value="KAJ8787065.1"/>
    <property type="molecule type" value="Genomic_DNA"/>
</dbReference>
<comment type="caution">
    <text evidence="2">The sequence shown here is derived from an EMBL/GenBank/DDBJ whole genome shotgun (WGS) entry which is preliminary data.</text>
</comment>
<protein>
    <submittedName>
        <fullName evidence="2">Uncharacterized protein</fullName>
    </submittedName>
</protein>
<evidence type="ECO:0000313" key="3">
    <source>
        <dbReference type="Proteomes" id="UP001159641"/>
    </source>
</evidence>
<feature type="compositionally biased region" description="Low complexity" evidence="1">
    <location>
        <begin position="111"/>
        <end position="120"/>
    </location>
</feature>
<accession>A0AB34H8K7</accession>
<dbReference type="Proteomes" id="UP001159641">
    <property type="component" value="Unassembled WGS sequence"/>
</dbReference>
<dbReference type="AlphaFoldDB" id="A0AB34H8K7"/>
<feature type="compositionally biased region" description="Polar residues" evidence="1">
    <location>
        <begin position="1"/>
        <end position="10"/>
    </location>
</feature>
<proteinExistence type="predicted"/>
<organism evidence="2 3">
    <name type="scientific">Eschrichtius robustus</name>
    <name type="common">California gray whale</name>
    <name type="synonym">Eschrichtius gibbosus</name>
    <dbReference type="NCBI Taxonomy" id="9764"/>
    <lineage>
        <taxon>Eukaryota</taxon>
        <taxon>Metazoa</taxon>
        <taxon>Chordata</taxon>
        <taxon>Craniata</taxon>
        <taxon>Vertebrata</taxon>
        <taxon>Euteleostomi</taxon>
        <taxon>Mammalia</taxon>
        <taxon>Eutheria</taxon>
        <taxon>Laurasiatheria</taxon>
        <taxon>Artiodactyla</taxon>
        <taxon>Whippomorpha</taxon>
        <taxon>Cetacea</taxon>
        <taxon>Mysticeti</taxon>
        <taxon>Eschrichtiidae</taxon>
        <taxon>Eschrichtius</taxon>
    </lineage>
</organism>
<reference evidence="2 3" key="1">
    <citation type="submission" date="2022-11" db="EMBL/GenBank/DDBJ databases">
        <title>Whole genome sequence of Eschrichtius robustus ER-17-0199.</title>
        <authorList>
            <person name="Bruniche-Olsen A."/>
            <person name="Black A.N."/>
            <person name="Fields C.J."/>
            <person name="Walden K."/>
            <person name="Dewoody J.A."/>
        </authorList>
    </citation>
    <scope>NUCLEOTIDE SEQUENCE [LARGE SCALE GENOMIC DNA]</scope>
    <source>
        <strain evidence="2">ER-17-0199</strain>
        <tissue evidence="2">Blubber</tissue>
    </source>
</reference>
<evidence type="ECO:0000313" key="2">
    <source>
        <dbReference type="EMBL" id="KAJ8787065.1"/>
    </source>
</evidence>
<keyword evidence="3" id="KW-1185">Reference proteome</keyword>